<evidence type="ECO:0008006" key="6">
    <source>
        <dbReference type="Google" id="ProtNLM"/>
    </source>
</evidence>
<evidence type="ECO:0000313" key="4">
    <source>
        <dbReference type="EMBL" id="KNG87430.1"/>
    </source>
</evidence>
<dbReference type="RefSeq" id="XP_015408353.1">
    <property type="nucleotide sequence ID" value="XM_015549529.1"/>
</dbReference>
<feature type="transmembrane region" description="Helical" evidence="2">
    <location>
        <begin position="337"/>
        <end position="355"/>
    </location>
</feature>
<feature type="signal peptide" evidence="3">
    <location>
        <begin position="1"/>
        <end position="23"/>
    </location>
</feature>
<feature type="chain" id="PRO_5005553490" description="GPI anchored protein" evidence="3">
    <location>
        <begin position="24"/>
        <end position="356"/>
    </location>
</feature>
<dbReference type="Proteomes" id="UP000037505">
    <property type="component" value="Unassembled WGS sequence"/>
</dbReference>
<reference evidence="4 5" key="1">
    <citation type="submission" date="2014-06" db="EMBL/GenBank/DDBJ databases">
        <title>The Genome of the Aflatoxigenic Filamentous Fungus Aspergillus nomius.</title>
        <authorList>
            <person name="Moore M.G."/>
            <person name="Shannon B.M."/>
            <person name="Brian M.M."/>
        </authorList>
    </citation>
    <scope>NUCLEOTIDE SEQUENCE [LARGE SCALE GENOMIC DNA]</scope>
    <source>
        <strain evidence="4 5">NRRL 13137</strain>
    </source>
</reference>
<dbReference type="EMBL" id="JNOM01000081">
    <property type="protein sequence ID" value="KNG87430.1"/>
    <property type="molecule type" value="Genomic_DNA"/>
</dbReference>
<comment type="caution">
    <text evidence="4">The sequence shown here is derived from an EMBL/GenBank/DDBJ whole genome shotgun (WGS) entry which is preliminary data.</text>
</comment>
<keyword evidence="5" id="KW-1185">Reference proteome</keyword>
<organism evidence="4 5">
    <name type="scientific">Aspergillus nomiae NRRL (strain ATCC 15546 / NRRL 13137 / CBS 260.88 / M93)</name>
    <dbReference type="NCBI Taxonomy" id="1509407"/>
    <lineage>
        <taxon>Eukaryota</taxon>
        <taxon>Fungi</taxon>
        <taxon>Dikarya</taxon>
        <taxon>Ascomycota</taxon>
        <taxon>Pezizomycotina</taxon>
        <taxon>Eurotiomycetes</taxon>
        <taxon>Eurotiomycetidae</taxon>
        <taxon>Eurotiales</taxon>
        <taxon>Aspergillaceae</taxon>
        <taxon>Aspergillus</taxon>
        <taxon>Aspergillus subgen. Circumdati</taxon>
    </lineage>
</organism>
<feature type="region of interest" description="Disordered" evidence="1">
    <location>
        <begin position="25"/>
        <end position="64"/>
    </location>
</feature>
<sequence>MVSHVFFAWFLLLVAIFNGGAVARRGGGGDHDSDSDGDSSSDGDNNSGSGGSDGSSGSSGCGSGGTSNGLSTTYLVPRHAWNWTSQSGAYSTDSPTIYDGSYFQGEGSLSYNMTTGTQCQITKQLRLLGYAWVGPQVPYPTGPENPFIVGFKAWESTKPVSEIHSSYKQITWEGDSCSSQPDLFRIVTTKGSASRTEAVDTMIMNVSTSSAAPDVVGFNATTGTGSDLRISDSDGLFRLRAESCASHDTDMHWPATTVMQGSVTNTTLELKFSGSVDQNSSQYQSYDDIDENLKVNFTLTFSGQFDSVNSTHALNVQQSNQSLAWVPNSATNIVSGAWGYILIAAVGIHVMALDLW</sequence>
<gene>
    <name evidence="4" type="ORF">ANOM_004272</name>
</gene>
<proteinExistence type="predicted"/>
<name>A0A0L1J6Z7_ASPN3</name>
<protein>
    <recommendedName>
        <fullName evidence="6">GPI anchored protein</fullName>
    </recommendedName>
</protein>
<dbReference type="OrthoDB" id="4869700at2759"/>
<feature type="compositionally biased region" description="Gly residues" evidence="1">
    <location>
        <begin position="48"/>
        <end position="64"/>
    </location>
</feature>
<evidence type="ECO:0000256" key="1">
    <source>
        <dbReference type="SAM" id="MobiDB-lite"/>
    </source>
</evidence>
<keyword evidence="2" id="KW-1133">Transmembrane helix</keyword>
<accession>A0A0L1J6Z7</accession>
<evidence type="ECO:0000256" key="2">
    <source>
        <dbReference type="SAM" id="Phobius"/>
    </source>
</evidence>
<evidence type="ECO:0000256" key="3">
    <source>
        <dbReference type="SAM" id="SignalP"/>
    </source>
</evidence>
<dbReference type="GeneID" id="26806076"/>
<keyword evidence="3" id="KW-0732">Signal</keyword>
<keyword evidence="2" id="KW-0472">Membrane</keyword>
<keyword evidence="2" id="KW-0812">Transmembrane</keyword>
<evidence type="ECO:0000313" key="5">
    <source>
        <dbReference type="Proteomes" id="UP000037505"/>
    </source>
</evidence>
<dbReference type="AlphaFoldDB" id="A0A0L1J6Z7"/>